<protein>
    <recommendedName>
        <fullName evidence="11">Homeobox domain-containing protein</fullName>
    </recommendedName>
</protein>
<organism evidence="12 13">
    <name type="scientific">Necator americanus</name>
    <name type="common">Human hookworm</name>
    <dbReference type="NCBI Taxonomy" id="51031"/>
    <lineage>
        <taxon>Eukaryota</taxon>
        <taxon>Metazoa</taxon>
        <taxon>Ecdysozoa</taxon>
        <taxon>Nematoda</taxon>
        <taxon>Chromadorea</taxon>
        <taxon>Rhabditida</taxon>
        <taxon>Rhabditina</taxon>
        <taxon>Rhabditomorpha</taxon>
        <taxon>Strongyloidea</taxon>
        <taxon>Ancylostomatidae</taxon>
        <taxon>Bunostominae</taxon>
        <taxon>Necator</taxon>
    </lineage>
</organism>
<feature type="region of interest" description="Disordered" evidence="10">
    <location>
        <begin position="200"/>
        <end position="230"/>
    </location>
</feature>
<dbReference type="PANTHER" id="PTHR46110:SF3">
    <property type="entry name" value="HOMEOBOX PROTEIN HMX"/>
    <property type="match status" value="1"/>
</dbReference>
<comment type="similarity">
    <text evidence="7">Belongs to the HMX homeobox family.</text>
</comment>
<sequence>MTSIKQSQIRTIVYYEFLQGHNIEDRPRSICPTDWNDQALRDTVRDKRNATTFQFLSFRKVMSVWVRHELSVLQLATRLLLPPRHQLMEAIPKREIGNDTESISNPEEPVESTKGKFNILDLLDNDQRNTSPESPPSTVCGDGETAPLESRSTEQLVFMFILFVPVFGREGTSESQNAELQVCKPRNSMEDIKKVEIGCHGSTVKNPGRDSSFDSDVEDDTEVCGNREADPTASNYCGDARKRSKLHSWCDGNAEGDARASDDDGCSDANSTSRKKKTRTVFSRHQVSQLELMFDMKRYLSSQERAHLAQKLRLTETQVKIWFQNRRNKFKRQAATDDPTVSLQLHRGNMFGHSLPTTERIQTISSRMSTTPTTSSLSLRPLGVTPLDPSTAARFLFGTYGAIAAAHAQQLI</sequence>
<keyword evidence="5" id="KW-0804">Transcription</keyword>
<evidence type="ECO:0000256" key="4">
    <source>
        <dbReference type="ARBA" id="ARBA00023155"/>
    </source>
</evidence>
<evidence type="ECO:0000256" key="5">
    <source>
        <dbReference type="ARBA" id="ARBA00023163"/>
    </source>
</evidence>
<dbReference type="InterPro" id="IPR017970">
    <property type="entry name" value="Homeobox_CS"/>
</dbReference>
<gene>
    <name evidence="12" type="primary">Necator_chrX.g24789</name>
    <name evidence="12" type="ORF">RB195_024624</name>
</gene>
<name>A0ABR1ER53_NECAM</name>
<evidence type="ECO:0000313" key="13">
    <source>
        <dbReference type="Proteomes" id="UP001303046"/>
    </source>
</evidence>
<keyword evidence="13" id="KW-1185">Reference proteome</keyword>
<comment type="caution">
    <text evidence="12">The sequence shown here is derived from an EMBL/GenBank/DDBJ whole genome shotgun (WGS) entry which is preliminary data.</text>
</comment>
<evidence type="ECO:0000256" key="1">
    <source>
        <dbReference type="ARBA" id="ARBA00004123"/>
    </source>
</evidence>
<evidence type="ECO:0000256" key="3">
    <source>
        <dbReference type="ARBA" id="ARBA00023125"/>
    </source>
</evidence>
<dbReference type="InterPro" id="IPR051300">
    <property type="entry name" value="HMX_Homeobox_TF"/>
</dbReference>
<dbReference type="EMBL" id="JAVFWL010000006">
    <property type="protein sequence ID" value="KAK6764366.1"/>
    <property type="molecule type" value="Genomic_DNA"/>
</dbReference>
<reference evidence="12 13" key="1">
    <citation type="submission" date="2023-08" db="EMBL/GenBank/DDBJ databases">
        <title>A Necator americanus chromosomal reference genome.</title>
        <authorList>
            <person name="Ilik V."/>
            <person name="Petrzelkova K.J."/>
            <person name="Pardy F."/>
            <person name="Fuh T."/>
            <person name="Niatou-Singa F.S."/>
            <person name="Gouil Q."/>
            <person name="Baker L."/>
            <person name="Ritchie M.E."/>
            <person name="Jex A.R."/>
            <person name="Gazzola D."/>
            <person name="Li H."/>
            <person name="Toshio Fujiwara R."/>
            <person name="Zhan B."/>
            <person name="Aroian R.V."/>
            <person name="Pafco B."/>
            <person name="Schwarz E.M."/>
        </authorList>
    </citation>
    <scope>NUCLEOTIDE SEQUENCE [LARGE SCALE GENOMIC DNA]</scope>
    <source>
        <strain evidence="12 13">Aroian</strain>
        <tissue evidence="12">Whole animal</tissue>
    </source>
</reference>
<evidence type="ECO:0000256" key="10">
    <source>
        <dbReference type="SAM" id="MobiDB-lite"/>
    </source>
</evidence>
<accession>A0ABR1ER53</accession>
<dbReference type="PRINTS" id="PR00024">
    <property type="entry name" value="HOMEOBOX"/>
</dbReference>
<dbReference type="InterPro" id="IPR020479">
    <property type="entry name" value="HD_metazoa"/>
</dbReference>
<evidence type="ECO:0000256" key="7">
    <source>
        <dbReference type="ARBA" id="ARBA00038165"/>
    </source>
</evidence>
<dbReference type="InterPro" id="IPR009057">
    <property type="entry name" value="Homeodomain-like_sf"/>
</dbReference>
<feature type="region of interest" description="Disordered" evidence="10">
    <location>
        <begin position="125"/>
        <end position="146"/>
    </location>
</feature>
<dbReference type="Pfam" id="PF00046">
    <property type="entry name" value="Homeodomain"/>
    <property type="match status" value="1"/>
</dbReference>
<evidence type="ECO:0000313" key="12">
    <source>
        <dbReference type="EMBL" id="KAK6764366.1"/>
    </source>
</evidence>
<feature type="compositionally biased region" description="Acidic residues" evidence="10">
    <location>
        <begin position="213"/>
        <end position="222"/>
    </location>
</feature>
<proteinExistence type="inferred from homology"/>
<dbReference type="PANTHER" id="PTHR46110">
    <property type="entry name" value="HOMEOBOX PROTEIN HMX"/>
    <property type="match status" value="1"/>
</dbReference>
<keyword evidence="3 8" id="KW-0238">DNA-binding</keyword>
<dbReference type="Proteomes" id="UP001303046">
    <property type="component" value="Unassembled WGS sequence"/>
</dbReference>
<dbReference type="PROSITE" id="PS00027">
    <property type="entry name" value="HOMEOBOX_1"/>
    <property type="match status" value="1"/>
</dbReference>
<keyword evidence="4 8" id="KW-0371">Homeobox</keyword>
<evidence type="ECO:0000259" key="11">
    <source>
        <dbReference type="PROSITE" id="PS50071"/>
    </source>
</evidence>
<comment type="subcellular location">
    <subcellularLocation>
        <location evidence="1 8 9">Nucleus</location>
    </subcellularLocation>
</comment>
<evidence type="ECO:0000256" key="8">
    <source>
        <dbReference type="PROSITE-ProRule" id="PRU00108"/>
    </source>
</evidence>
<feature type="region of interest" description="Disordered" evidence="10">
    <location>
        <begin position="256"/>
        <end position="279"/>
    </location>
</feature>
<feature type="domain" description="Homeobox" evidence="11">
    <location>
        <begin position="273"/>
        <end position="333"/>
    </location>
</feature>
<dbReference type="CDD" id="cd00086">
    <property type="entry name" value="homeodomain"/>
    <property type="match status" value="1"/>
</dbReference>
<dbReference type="SMART" id="SM00389">
    <property type="entry name" value="HOX"/>
    <property type="match status" value="1"/>
</dbReference>
<dbReference type="SUPFAM" id="SSF46689">
    <property type="entry name" value="Homeodomain-like"/>
    <property type="match status" value="1"/>
</dbReference>
<dbReference type="PROSITE" id="PS50071">
    <property type="entry name" value="HOMEOBOX_2"/>
    <property type="match status" value="1"/>
</dbReference>
<keyword evidence="2" id="KW-0805">Transcription regulation</keyword>
<feature type="DNA-binding region" description="Homeobox" evidence="8">
    <location>
        <begin position="275"/>
        <end position="334"/>
    </location>
</feature>
<evidence type="ECO:0000256" key="9">
    <source>
        <dbReference type="RuleBase" id="RU000682"/>
    </source>
</evidence>
<evidence type="ECO:0000256" key="2">
    <source>
        <dbReference type="ARBA" id="ARBA00023015"/>
    </source>
</evidence>
<dbReference type="InterPro" id="IPR001356">
    <property type="entry name" value="HD"/>
</dbReference>
<keyword evidence="6 8" id="KW-0539">Nucleus</keyword>
<dbReference type="Gene3D" id="1.10.10.60">
    <property type="entry name" value="Homeodomain-like"/>
    <property type="match status" value="1"/>
</dbReference>
<evidence type="ECO:0000256" key="6">
    <source>
        <dbReference type="ARBA" id="ARBA00023242"/>
    </source>
</evidence>